<accession>A0A0G0LAJ4</accession>
<feature type="transmembrane region" description="Helical" evidence="1">
    <location>
        <begin position="40"/>
        <end position="57"/>
    </location>
</feature>
<name>A0A0G0LAJ4_9BACT</name>
<evidence type="ECO:0000313" key="3">
    <source>
        <dbReference type="Proteomes" id="UP000034081"/>
    </source>
</evidence>
<evidence type="ECO:0000313" key="2">
    <source>
        <dbReference type="EMBL" id="KKQ84885.1"/>
    </source>
</evidence>
<dbReference type="Proteomes" id="UP000034081">
    <property type="component" value="Unassembled WGS sequence"/>
</dbReference>
<evidence type="ECO:0000256" key="1">
    <source>
        <dbReference type="SAM" id="Phobius"/>
    </source>
</evidence>
<reference evidence="2 3" key="1">
    <citation type="journal article" date="2015" name="Nature">
        <title>rRNA introns, odd ribosomes, and small enigmatic genomes across a large radiation of phyla.</title>
        <authorList>
            <person name="Brown C.T."/>
            <person name="Hug L.A."/>
            <person name="Thomas B.C."/>
            <person name="Sharon I."/>
            <person name="Castelle C.J."/>
            <person name="Singh A."/>
            <person name="Wilkins M.J."/>
            <person name="Williams K.H."/>
            <person name="Banfield J.F."/>
        </authorList>
    </citation>
    <scope>NUCLEOTIDE SEQUENCE [LARGE SCALE GENOMIC DNA]</scope>
</reference>
<feature type="transmembrane region" description="Helical" evidence="1">
    <location>
        <begin position="16"/>
        <end position="34"/>
    </location>
</feature>
<dbReference type="InterPro" id="IPR016410">
    <property type="entry name" value="Phage_imm"/>
</dbReference>
<comment type="caution">
    <text evidence="2">The sequence shown here is derived from an EMBL/GenBank/DDBJ whole genome shotgun (WGS) entry which is preliminary data.</text>
</comment>
<keyword evidence="1" id="KW-0812">Transmembrane</keyword>
<feature type="transmembrane region" description="Helical" evidence="1">
    <location>
        <begin position="128"/>
        <end position="153"/>
    </location>
</feature>
<dbReference type="EMBL" id="LBVL01000013">
    <property type="protein sequence ID" value="KKQ84885.1"/>
    <property type="molecule type" value="Genomic_DNA"/>
</dbReference>
<protein>
    <submittedName>
        <fullName evidence="2">Imm immunity to superinfection membrane protein</fullName>
    </submittedName>
</protein>
<gene>
    <name evidence="2" type="ORF">UT08_C0013G0022</name>
</gene>
<organism evidence="2 3">
    <name type="scientific">Candidatus Woesebacteria bacterium GW2011_GWB1_38_8</name>
    <dbReference type="NCBI Taxonomy" id="1618570"/>
    <lineage>
        <taxon>Bacteria</taxon>
        <taxon>Candidatus Woeseibacteriota</taxon>
    </lineage>
</organism>
<feature type="transmembrane region" description="Helical" evidence="1">
    <location>
        <begin position="99"/>
        <end position="116"/>
    </location>
</feature>
<dbReference type="AlphaFoldDB" id="A0A0G0LAJ4"/>
<sequence length="167" mass="19176">MTEATKPKRPLFPEKNSVNVIVYITSLFCVFFLFEGFPPVVVTAPVYFVIALIGMIINRNKKIQSSRISWAEIALIILFYFEFTGFLFRKNIINFEGTIYFILFVFALYFLPSIAAHKGKVARMHELFVFNILFGWTIVGWFACLATAIILFIKEKGTQPQTSHANN</sequence>
<feature type="transmembrane region" description="Helical" evidence="1">
    <location>
        <begin position="69"/>
        <end position="87"/>
    </location>
</feature>
<keyword evidence="1" id="KW-0472">Membrane</keyword>
<keyword evidence="1" id="KW-1133">Transmembrane helix</keyword>
<proteinExistence type="predicted"/>
<dbReference type="Pfam" id="PF14373">
    <property type="entry name" value="Imm_superinfect"/>
    <property type="match status" value="1"/>
</dbReference>